<dbReference type="InterPro" id="IPR044993">
    <property type="entry name" value="BXL"/>
</dbReference>
<dbReference type="Gene3D" id="2.60.120.380">
    <property type="match status" value="1"/>
</dbReference>
<name>A0ABS7ZFM2_9MICO</name>
<dbReference type="Pfam" id="PF01915">
    <property type="entry name" value="Glyco_hydro_3_C"/>
    <property type="match status" value="1"/>
</dbReference>
<dbReference type="Gene3D" id="3.20.20.300">
    <property type="entry name" value="Glycoside hydrolase, family 3, N-terminal domain"/>
    <property type="match status" value="1"/>
</dbReference>
<gene>
    <name evidence="5" type="ORF">LEP48_10715</name>
</gene>
<dbReference type="Pfam" id="PF00933">
    <property type="entry name" value="Glyco_hydro_3"/>
    <property type="match status" value="1"/>
</dbReference>
<dbReference type="CDD" id="cd23343">
    <property type="entry name" value="beta-trefoil_FSCN_BglX-like"/>
    <property type="match status" value="1"/>
</dbReference>
<dbReference type="Pfam" id="PF14310">
    <property type="entry name" value="Fn3-like"/>
    <property type="match status" value="1"/>
</dbReference>
<accession>A0ABS7ZFM2</accession>
<protein>
    <submittedName>
        <fullName evidence="5">Glycoside hydrolase family 3 C-terminal domain-containing protein</fullName>
    </submittedName>
</protein>
<dbReference type="PANTHER" id="PTHR42721">
    <property type="entry name" value="SUGAR HYDROLASE-RELATED"/>
    <property type="match status" value="1"/>
</dbReference>
<keyword evidence="3 5" id="KW-0378">Hydrolase</keyword>
<evidence type="ECO:0000256" key="1">
    <source>
        <dbReference type="ARBA" id="ARBA00005336"/>
    </source>
</evidence>
<sequence>MDVPPFRDHRLPTAERARDLLSRLTPSERVAMLHQHAPAVTRLGLAPFHTGCEALHGVAWLGRATVFPQPVGLAATWDAELVRRVGDAVATEVRAKHEADPSVSLNVWAPVVNTLRHPAWGRNEEGYSEDPHLTAHLATAYCRGLRGDHDRVWKTVPTLKHFLAYNNETDRSSTSSDIPPHTLHEEELPAFREPVEAGVAGAVMPAYNQVNGVPAHLQAELFDELRSWSEHSVALVSDAAAPTFLVSLQRACPDRASGNAAMVRAGVDSFTDDDADARPTIERIEEALDRGLLTAEDVDRSVLRLLELRLRTGEMDGDADPYAGTGTIDLPAHRELAREAAARGVVVLRNDAGVLPFGAPGSVAVVGPLADAVLTDWYSGTPPYAVSLADGLRERPGTERVEVATGADVVALRVAGDGAYVTVSEDGATVVADGVDAGKLARFDVTDWGDGVLTLRSAASGRLLTGAAWPVRADADRVGGWEAQEIFRRHVHADGSWSLLHLGSGRWVRVQRGTGVVCAEARTLDEAARFVPRLLESGAARVAEVAARCDTVVVAVGNDPHVAGRETQDRPHLLLPDAAVEVWRAAVEANPRAVLAIVSSYPYVLGPGVADASTVVWSSHAGQELGHGLADVLTGAVEPTGRLAQTWPARPEQAGDLFDYDTRRQQVTYRHLPADEGGVPTFAFGHGLTYGTVGYGELALTAGVVTAPRESRDHPPLHPAGSSSTHVVTARVTVRNTGDRRAEELVQVYSLGCPTAPLPTPVRLLLGYRRVVLAPGDEAVVEIPFDVARLGVWDGVPDGGMLDGALRVQPGEYTVAAGASSADLPVRCRLTVEEPSS</sequence>
<dbReference type="InterPro" id="IPR013783">
    <property type="entry name" value="Ig-like_fold"/>
</dbReference>
<dbReference type="Proteomes" id="UP001319870">
    <property type="component" value="Unassembled WGS sequence"/>
</dbReference>
<proteinExistence type="inferred from homology"/>
<dbReference type="InterPro" id="IPR036962">
    <property type="entry name" value="Glyco_hydro_3_N_sf"/>
</dbReference>
<feature type="domain" description="Fibronectin type III-like" evidence="4">
    <location>
        <begin position="744"/>
        <end position="821"/>
    </location>
</feature>
<dbReference type="InterPro" id="IPR001764">
    <property type="entry name" value="Glyco_hydro_3_N"/>
</dbReference>
<organism evidence="5 6">
    <name type="scientific">Isoptericola luteus</name>
    <dbReference type="NCBI Taxonomy" id="2879484"/>
    <lineage>
        <taxon>Bacteria</taxon>
        <taxon>Bacillati</taxon>
        <taxon>Actinomycetota</taxon>
        <taxon>Actinomycetes</taxon>
        <taxon>Micrococcales</taxon>
        <taxon>Promicromonosporaceae</taxon>
        <taxon>Isoptericola</taxon>
    </lineage>
</organism>
<dbReference type="InterPro" id="IPR036881">
    <property type="entry name" value="Glyco_hydro_3_C_sf"/>
</dbReference>
<comment type="similarity">
    <text evidence="1">Belongs to the glycosyl hydrolase 3 family.</text>
</comment>
<dbReference type="GO" id="GO:0016787">
    <property type="term" value="F:hydrolase activity"/>
    <property type="evidence" value="ECO:0007669"/>
    <property type="project" value="UniProtKB-KW"/>
</dbReference>
<dbReference type="Gene3D" id="2.60.40.10">
    <property type="entry name" value="Immunoglobulins"/>
    <property type="match status" value="1"/>
</dbReference>
<evidence type="ECO:0000259" key="4">
    <source>
        <dbReference type="SMART" id="SM01217"/>
    </source>
</evidence>
<dbReference type="SUPFAM" id="SSF51445">
    <property type="entry name" value="(Trans)glycosidases"/>
    <property type="match status" value="1"/>
</dbReference>
<dbReference type="SUPFAM" id="SSF50405">
    <property type="entry name" value="Actin-crosslinking proteins"/>
    <property type="match status" value="1"/>
</dbReference>
<evidence type="ECO:0000256" key="3">
    <source>
        <dbReference type="ARBA" id="ARBA00022801"/>
    </source>
</evidence>
<dbReference type="SUPFAM" id="SSF52279">
    <property type="entry name" value="Beta-D-glucan exohydrolase, C-terminal domain"/>
    <property type="match status" value="1"/>
</dbReference>
<dbReference type="EMBL" id="JAIXCQ010000006">
    <property type="protein sequence ID" value="MCA5893819.1"/>
    <property type="molecule type" value="Genomic_DNA"/>
</dbReference>
<dbReference type="PANTHER" id="PTHR42721:SF3">
    <property type="entry name" value="BETA-D-XYLOSIDASE 5-RELATED"/>
    <property type="match status" value="1"/>
</dbReference>
<dbReference type="InterPro" id="IPR008999">
    <property type="entry name" value="Actin-crosslinking"/>
</dbReference>
<keyword evidence="2" id="KW-0732">Signal</keyword>
<keyword evidence="6" id="KW-1185">Reference proteome</keyword>
<dbReference type="SMART" id="SM01217">
    <property type="entry name" value="Fn3_like"/>
    <property type="match status" value="1"/>
</dbReference>
<dbReference type="RefSeq" id="WP_225565580.1">
    <property type="nucleotide sequence ID" value="NZ_JAIXCQ010000006.1"/>
</dbReference>
<comment type="caution">
    <text evidence="5">The sequence shown here is derived from an EMBL/GenBank/DDBJ whole genome shotgun (WGS) entry which is preliminary data.</text>
</comment>
<dbReference type="Gene3D" id="3.40.50.1700">
    <property type="entry name" value="Glycoside hydrolase family 3 C-terminal domain"/>
    <property type="match status" value="1"/>
</dbReference>
<evidence type="ECO:0000313" key="5">
    <source>
        <dbReference type="EMBL" id="MCA5893819.1"/>
    </source>
</evidence>
<reference evidence="5 6" key="1">
    <citation type="submission" date="2021-09" db="EMBL/GenBank/DDBJ databases">
        <title>Isoptericola luteus sp. nov., a novel bacterium isolated from Harbin, the capital city of Heilongjiang province.</title>
        <authorList>
            <person name="Li J."/>
        </authorList>
    </citation>
    <scope>NUCLEOTIDE SEQUENCE [LARGE SCALE GENOMIC DNA]</scope>
    <source>
        <strain evidence="5 6">NEAU-Y5</strain>
    </source>
</reference>
<evidence type="ECO:0000256" key="2">
    <source>
        <dbReference type="ARBA" id="ARBA00022729"/>
    </source>
</evidence>
<dbReference type="PRINTS" id="PR00133">
    <property type="entry name" value="GLHYDRLASE3"/>
</dbReference>
<dbReference type="InterPro" id="IPR002772">
    <property type="entry name" value="Glyco_hydro_3_C"/>
</dbReference>
<dbReference type="InterPro" id="IPR026891">
    <property type="entry name" value="Fn3-like"/>
</dbReference>
<evidence type="ECO:0000313" key="6">
    <source>
        <dbReference type="Proteomes" id="UP001319870"/>
    </source>
</evidence>
<dbReference type="InterPro" id="IPR017853">
    <property type="entry name" value="GH"/>
</dbReference>